<dbReference type="EMBL" id="CP039247">
    <property type="protein sequence ID" value="QCB29207.1"/>
    <property type="molecule type" value="Genomic_DNA"/>
</dbReference>
<dbReference type="Gene3D" id="1.10.260.130">
    <property type="match status" value="1"/>
</dbReference>
<dbReference type="PIRSF" id="PIRSF029171">
    <property type="entry name" value="Esterase_LipA"/>
    <property type="match status" value="1"/>
</dbReference>
<accession>A0A4P7QK69</accession>
<keyword evidence="2" id="KW-1185">Reference proteome</keyword>
<dbReference type="AlphaFoldDB" id="A0A4P7QK69"/>
<dbReference type="Gene3D" id="3.40.50.1820">
    <property type="entry name" value="alpha/beta hydrolase"/>
    <property type="match status" value="1"/>
</dbReference>
<protein>
    <submittedName>
        <fullName evidence="1">Putative inactive lipase</fullName>
    </submittedName>
</protein>
<proteinExistence type="predicted"/>
<dbReference type="Proteomes" id="UP000296352">
    <property type="component" value="Chromosome"/>
</dbReference>
<evidence type="ECO:0000313" key="1">
    <source>
        <dbReference type="EMBL" id="QCB29207.1"/>
    </source>
</evidence>
<sequence>MIRTKPAPHLLNVLGPEFPGYAQKILYTSTKQNGDKVAVSGFVIEPSVKWDGPGPTPTVAFAPGTRGQADACAPSRGVGLAGQFDPASGALGLNYEIPMYQAAAAQGMRVVVTDYIGLGTPGVHTYLNRIEQAHALIDAARAALNVSQAPEGAPVGFFGYSQGGGAAASAAELVARYGSELNVVGTYAGAPPAHPTQVLQAVDGGNIMAVLGYAINSFIESDPDRTKPVFDRVLNARGQAFLEDTKHSCLADAALRWAGTETSALTKSGLSLYDVAMRDPEVHAIFDAHRVGNNAPISAPIRVAISVNDDVIPHGQAVQMAADMCAAGGAVQLVSIQQPSILPGSGGNHVVPYLTDAVSALGYIADRFLGKPAPNTCTR</sequence>
<evidence type="ECO:0000313" key="2">
    <source>
        <dbReference type="Proteomes" id="UP000296352"/>
    </source>
</evidence>
<name>A0A4P7QK69_9CORY</name>
<dbReference type="InterPro" id="IPR029058">
    <property type="entry name" value="AB_hydrolase_fold"/>
</dbReference>
<dbReference type="KEGG" id="cee:CENDO_09765"/>
<dbReference type="SUPFAM" id="SSF53474">
    <property type="entry name" value="alpha/beta-Hydrolases"/>
    <property type="match status" value="1"/>
</dbReference>
<dbReference type="InterPro" id="IPR005152">
    <property type="entry name" value="Lipase_secreted"/>
</dbReference>
<gene>
    <name evidence="1" type="ORF">CENDO_09765</name>
</gene>
<dbReference type="GO" id="GO:0016042">
    <property type="term" value="P:lipid catabolic process"/>
    <property type="evidence" value="ECO:0007669"/>
    <property type="project" value="InterPro"/>
</dbReference>
<reference evidence="1 2" key="1">
    <citation type="submission" date="2019-04" db="EMBL/GenBank/DDBJ databases">
        <title>Corynebacterium endometrii sp. nov., isolated from the uterus of a cow with endometritis.</title>
        <authorList>
            <person name="Ballas P."/>
            <person name="Ruckert C."/>
            <person name="Wagener K."/>
            <person name="Drillich M."/>
            <person name="Kaempfer P."/>
            <person name="Busse H.-J."/>
            <person name="Ehling-Schulz M."/>
        </authorList>
    </citation>
    <scope>NUCLEOTIDE SEQUENCE [LARGE SCALE GENOMIC DNA]</scope>
    <source>
        <strain evidence="1 2">LMM-1653</strain>
    </source>
</reference>
<dbReference type="GO" id="GO:0004806">
    <property type="term" value="F:triacylglycerol lipase activity"/>
    <property type="evidence" value="ECO:0007669"/>
    <property type="project" value="InterPro"/>
</dbReference>
<dbReference type="PANTHER" id="PTHR34853:SF1">
    <property type="entry name" value="LIPASE 5"/>
    <property type="match status" value="1"/>
</dbReference>
<dbReference type="Pfam" id="PF03583">
    <property type="entry name" value="LIP"/>
    <property type="match status" value="1"/>
</dbReference>
<organism evidence="1 2">
    <name type="scientific">Corynebacterium endometrii</name>
    <dbReference type="NCBI Taxonomy" id="2488819"/>
    <lineage>
        <taxon>Bacteria</taxon>
        <taxon>Bacillati</taxon>
        <taxon>Actinomycetota</taxon>
        <taxon>Actinomycetes</taxon>
        <taxon>Mycobacteriales</taxon>
        <taxon>Corynebacteriaceae</taxon>
        <taxon>Corynebacterium</taxon>
    </lineage>
</organism>
<dbReference type="PANTHER" id="PTHR34853">
    <property type="match status" value="1"/>
</dbReference>